<keyword evidence="4" id="KW-0805">Transcription regulation</keyword>
<dbReference type="InterPro" id="IPR019404">
    <property type="entry name" value="Mediator_Med11"/>
</dbReference>
<evidence type="ECO:0000256" key="4">
    <source>
        <dbReference type="RuleBase" id="RU364147"/>
    </source>
</evidence>
<dbReference type="RefSeq" id="XP_064770859.1">
    <property type="nucleotide sequence ID" value="XM_064911200.1"/>
</dbReference>
<feature type="region of interest" description="Disordered" evidence="5">
    <location>
        <begin position="1"/>
        <end position="37"/>
    </location>
</feature>
<keyword evidence="3 4" id="KW-0539">Nucleus</keyword>
<name>A0ABR1FDA7_9ASCO</name>
<reference evidence="6 7" key="1">
    <citation type="submission" date="2024-03" db="EMBL/GenBank/DDBJ databases">
        <title>Genome-scale model development and genomic sequencing of the oleaginous clade Lipomyces.</title>
        <authorList>
            <consortium name="Lawrence Berkeley National Laboratory"/>
            <person name="Czajka J.J."/>
            <person name="Han Y."/>
            <person name="Kim J."/>
            <person name="Mondo S.J."/>
            <person name="Hofstad B.A."/>
            <person name="Robles A."/>
            <person name="Haridas S."/>
            <person name="Riley R."/>
            <person name="LaButti K."/>
            <person name="Pangilinan J."/>
            <person name="Andreopoulos W."/>
            <person name="Lipzen A."/>
            <person name="Yan J."/>
            <person name="Wang M."/>
            <person name="Ng V."/>
            <person name="Grigoriev I.V."/>
            <person name="Spatafora J.W."/>
            <person name="Magnuson J.K."/>
            <person name="Baker S.E."/>
            <person name="Pomraning K.R."/>
        </authorList>
    </citation>
    <scope>NUCLEOTIDE SEQUENCE [LARGE SCALE GENOMIC DNA]</scope>
    <source>
        <strain evidence="6 7">Phaff 52-87</strain>
    </source>
</reference>
<evidence type="ECO:0000256" key="3">
    <source>
        <dbReference type="ARBA" id="ARBA00023242"/>
    </source>
</evidence>
<gene>
    <name evidence="4" type="primary">MED11</name>
    <name evidence="6" type="ORF">BZA70DRAFT_26919</name>
</gene>
<comment type="function">
    <text evidence="4">Component of the Mediator complex, a coactivator involved in the regulated transcription of nearly all RNA polymerase II-dependent genes. Mediator functions as a bridge to convey information from gene-specific regulatory proteins to the basal RNA polymerase II transcription machinery. Mediator is recruited to promoters by direct interactions with regulatory proteins and serves as a scaffold for the assembly of a functional pre-initiation complex with RNA polymerase II and the general transcription factors.</text>
</comment>
<keyword evidence="4" id="KW-0010">Activator</keyword>
<feature type="compositionally biased region" description="Low complexity" evidence="5">
    <location>
        <begin position="1"/>
        <end position="25"/>
    </location>
</feature>
<dbReference type="EMBL" id="JBBJBU010000001">
    <property type="protein sequence ID" value="KAK7207826.1"/>
    <property type="molecule type" value="Genomic_DNA"/>
</dbReference>
<accession>A0ABR1FDA7</accession>
<evidence type="ECO:0000256" key="1">
    <source>
        <dbReference type="ARBA" id="ARBA00004123"/>
    </source>
</evidence>
<keyword evidence="7" id="KW-1185">Reference proteome</keyword>
<evidence type="ECO:0000256" key="5">
    <source>
        <dbReference type="SAM" id="MobiDB-lite"/>
    </source>
</evidence>
<keyword evidence="4" id="KW-0804">Transcription</keyword>
<organism evidence="6 7">
    <name type="scientific">Myxozyma melibiosi</name>
    <dbReference type="NCBI Taxonomy" id="54550"/>
    <lineage>
        <taxon>Eukaryota</taxon>
        <taxon>Fungi</taxon>
        <taxon>Dikarya</taxon>
        <taxon>Ascomycota</taxon>
        <taxon>Saccharomycotina</taxon>
        <taxon>Lipomycetes</taxon>
        <taxon>Lipomycetales</taxon>
        <taxon>Lipomycetaceae</taxon>
        <taxon>Myxozyma</taxon>
    </lineage>
</organism>
<proteinExistence type="inferred from homology"/>
<dbReference type="Gene3D" id="1.10.287.3490">
    <property type="match status" value="1"/>
</dbReference>
<dbReference type="Proteomes" id="UP001498771">
    <property type="component" value="Unassembled WGS sequence"/>
</dbReference>
<sequence length="142" mass="15223">MEDSAASNSNSNSNGSSSSVNNSTSKRPTSEQANKHLENLQKIDEEIISLLSYSSTSLSSLNTLDPSKSIDQSKAAFRENAESFYAVLERVTAGLRTEVKALQDAEILTTAVNAKAEWVGKQKEAEGVRNAEAALEKLKGGE</sequence>
<dbReference type="Pfam" id="PF10280">
    <property type="entry name" value="Med11"/>
    <property type="match status" value="1"/>
</dbReference>
<protein>
    <recommendedName>
        <fullName evidence="4">Mediator of RNA polymerase II transcription subunit 11</fullName>
    </recommendedName>
    <alternativeName>
        <fullName evidence="4">Mediator complex subunit 11</fullName>
    </alternativeName>
</protein>
<evidence type="ECO:0000313" key="6">
    <source>
        <dbReference type="EMBL" id="KAK7207826.1"/>
    </source>
</evidence>
<comment type="caution">
    <text evidence="6">The sequence shown here is derived from an EMBL/GenBank/DDBJ whole genome shotgun (WGS) entry which is preliminary data.</text>
</comment>
<comment type="similarity">
    <text evidence="2 4">Belongs to the Mediator complex subunit 11 family.</text>
</comment>
<comment type="subunit">
    <text evidence="4">Component of the Mediator complex.</text>
</comment>
<evidence type="ECO:0000313" key="7">
    <source>
        <dbReference type="Proteomes" id="UP001498771"/>
    </source>
</evidence>
<comment type="subcellular location">
    <subcellularLocation>
        <location evidence="1 4">Nucleus</location>
    </subcellularLocation>
</comment>
<dbReference type="GeneID" id="90036712"/>
<evidence type="ECO:0000256" key="2">
    <source>
        <dbReference type="ARBA" id="ARBA00008186"/>
    </source>
</evidence>